<protein>
    <recommendedName>
        <fullName evidence="3">TNFR-Cys domain-containing protein</fullName>
    </recommendedName>
</protein>
<dbReference type="SMART" id="SM00261">
    <property type="entry name" value="FU"/>
    <property type="match status" value="3"/>
</dbReference>
<dbReference type="InParanoid" id="A0DMW6"/>
<evidence type="ECO:0000313" key="2">
    <source>
        <dbReference type="Proteomes" id="UP000000600"/>
    </source>
</evidence>
<dbReference type="PANTHER" id="PTHR15332:SF175">
    <property type="entry name" value="PROPROTEIN CONVERTASE SUBTILISIN_KEXIN TYPE 5-LIKE"/>
    <property type="match status" value="1"/>
</dbReference>
<dbReference type="RefSeq" id="XP_001451780.1">
    <property type="nucleotide sequence ID" value="XM_001451743.1"/>
</dbReference>
<organism evidence="1 2">
    <name type="scientific">Paramecium tetraurelia</name>
    <dbReference type="NCBI Taxonomy" id="5888"/>
    <lineage>
        <taxon>Eukaryota</taxon>
        <taxon>Sar</taxon>
        <taxon>Alveolata</taxon>
        <taxon>Ciliophora</taxon>
        <taxon>Intramacronucleata</taxon>
        <taxon>Oligohymenophorea</taxon>
        <taxon>Peniculida</taxon>
        <taxon>Parameciidae</taxon>
        <taxon>Paramecium</taxon>
    </lineage>
</organism>
<dbReference type="InterPro" id="IPR006212">
    <property type="entry name" value="Furin_repeat"/>
</dbReference>
<dbReference type="InterPro" id="IPR009030">
    <property type="entry name" value="Growth_fac_rcpt_cys_sf"/>
</dbReference>
<evidence type="ECO:0000313" key="1">
    <source>
        <dbReference type="EMBL" id="CAK84383.1"/>
    </source>
</evidence>
<dbReference type="OrthoDB" id="300641at2759"/>
<dbReference type="SUPFAM" id="SSF57184">
    <property type="entry name" value="Growth factor receptor domain"/>
    <property type="match status" value="2"/>
</dbReference>
<dbReference type="HOGENOM" id="CLU_461914_0_0_1"/>
<keyword evidence="2" id="KW-1185">Reference proteome</keyword>
<reference evidence="1 2" key="1">
    <citation type="journal article" date="2006" name="Nature">
        <title>Global trends of whole-genome duplications revealed by the ciliate Paramecium tetraurelia.</title>
        <authorList>
            <consortium name="Genoscope"/>
            <person name="Aury J.-M."/>
            <person name="Jaillon O."/>
            <person name="Duret L."/>
            <person name="Noel B."/>
            <person name="Jubin C."/>
            <person name="Porcel B.M."/>
            <person name="Segurens B."/>
            <person name="Daubin V."/>
            <person name="Anthouard V."/>
            <person name="Aiach N."/>
            <person name="Arnaiz O."/>
            <person name="Billaut A."/>
            <person name="Beisson J."/>
            <person name="Blanc I."/>
            <person name="Bouhouche K."/>
            <person name="Camara F."/>
            <person name="Duharcourt S."/>
            <person name="Guigo R."/>
            <person name="Gogendeau D."/>
            <person name="Katinka M."/>
            <person name="Keller A.-M."/>
            <person name="Kissmehl R."/>
            <person name="Klotz C."/>
            <person name="Koll F."/>
            <person name="Le Moue A."/>
            <person name="Lepere C."/>
            <person name="Malinsky S."/>
            <person name="Nowacki M."/>
            <person name="Nowak J.K."/>
            <person name="Plattner H."/>
            <person name="Poulain J."/>
            <person name="Ruiz F."/>
            <person name="Serrano V."/>
            <person name="Zagulski M."/>
            <person name="Dessen P."/>
            <person name="Betermier M."/>
            <person name="Weissenbach J."/>
            <person name="Scarpelli C."/>
            <person name="Schachter V."/>
            <person name="Sperling L."/>
            <person name="Meyer E."/>
            <person name="Cohen J."/>
            <person name="Wincker P."/>
        </authorList>
    </citation>
    <scope>NUCLEOTIDE SEQUENCE [LARGE SCALE GENOMIC DNA]</scope>
    <source>
        <strain evidence="1 2">Stock d4-2</strain>
    </source>
</reference>
<dbReference type="GeneID" id="5037565"/>
<dbReference type="PANTHER" id="PTHR15332">
    <property type="entry name" value="PROPROTEIN CONVERTASE SUBTILISIN_KEXIN TYPE 5-LIKE"/>
    <property type="match status" value="1"/>
</dbReference>
<dbReference type="Proteomes" id="UP000000600">
    <property type="component" value="Unassembled WGS sequence"/>
</dbReference>
<dbReference type="STRING" id="5888.A0DMW6"/>
<proteinExistence type="predicted"/>
<accession>A0DMW6</accession>
<dbReference type="KEGG" id="ptm:GSPATT00018588001"/>
<evidence type="ECO:0008006" key="3">
    <source>
        <dbReference type="Google" id="ProtNLM"/>
    </source>
</evidence>
<dbReference type="AlphaFoldDB" id="A0DMW6"/>
<gene>
    <name evidence="1" type="ORF">GSPATT00018588001</name>
</gene>
<dbReference type="EMBL" id="CT868507">
    <property type="protein sequence ID" value="CAK84383.1"/>
    <property type="molecule type" value="Genomic_DNA"/>
</dbReference>
<name>A0DMW6_PARTE</name>
<sequence>MNMAILNIIPPIVSMDIIIMMDTAIVIQIIIIIQDIHPCSDAYHDSISSYTCRSCSQGYILKKVYTQYNVYRCFQLDWNCGFSSQSMLINYQSGGQIYYYTTCTLCDPGFLYNKQSKKCETIISKYQIKYCILLDSQGINCIACQAQYALQSDGTCKQIIGYCNSSCSTCLETNLNYCTSCIGWENRIAIDGICVCKPYHGLIQEMCTPCSDGYCFDCEDNDFYSCISCKPGSNRILVNTECICQPRSYDPGNLDQKCIVCDISCQKCNGPSYADCTECIEESYSNRVQNANLCPCKTGYGEFAIREAQCGKCHPKCETCFQAADDTDNQYCLTCIPGQNREVSENFYCDCKENYGDFGILVVCARIFINQTQFVIIHVELVMGLNLQIVHNAQLGRIENQQLQENACVNNHIMMIIQIIQNVKGVIIHVFHVQTVLKRMHVQNVHRVGHLFNQVVSLECICTAPNAFDDGFSLECQQCDETCKPCESPISSKLSEHATHNIGSMIYHHVFVLLDITILDNQNVQNATFLVTTVSMRRQIVAFFVHWSLALEQQKAIFVNVLMDIMKNQEFLSVKNAHINVKNAKYYQSNV</sequence>